<name>A0A4S3M596_9FLAO</name>
<dbReference type="Pfam" id="PF19578">
    <property type="entry name" value="DUF6090"/>
    <property type="match status" value="1"/>
</dbReference>
<dbReference type="EMBL" id="SSMC01000001">
    <property type="protein sequence ID" value="THD70035.1"/>
    <property type="molecule type" value="Genomic_DNA"/>
</dbReference>
<accession>A0A4S3M596</accession>
<comment type="caution">
    <text evidence="2">The sequence shown here is derived from an EMBL/GenBank/DDBJ whole genome shotgun (WGS) entry which is preliminary data.</text>
</comment>
<evidence type="ECO:0000313" key="2">
    <source>
        <dbReference type="EMBL" id="THD70035.1"/>
    </source>
</evidence>
<dbReference type="OrthoDB" id="821805at2"/>
<keyword evidence="3" id="KW-1185">Reference proteome</keyword>
<reference evidence="2 3" key="1">
    <citation type="submission" date="2019-04" db="EMBL/GenBank/DDBJ databases">
        <title>Draft genome sequence of Robertkochia marina CC-AMO-30D.</title>
        <authorList>
            <person name="Hameed A."/>
            <person name="Lin S.-Y."/>
            <person name="Shahina M."/>
            <person name="Lai W.-A."/>
            <person name="Young C.-C."/>
        </authorList>
    </citation>
    <scope>NUCLEOTIDE SEQUENCE [LARGE SCALE GENOMIC DNA]</scope>
    <source>
        <strain evidence="2 3">CC-AMO-30D</strain>
    </source>
</reference>
<evidence type="ECO:0000256" key="1">
    <source>
        <dbReference type="SAM" id="Phobius"/>
    </source>
</evidence>
<dbReference type="Proteomes" id="UP000305939">
    <property type="component" value="Unassembled WGS sequence"/>
</dbReference>
<evidence type="ECO:0000313" key="3">
    <source>
        <dbReference type="Proteomes" id="UP000305939"/>
    </source>
</evidence>
<keyword evidence="1" id="KW-1133">Transmembrane helix</keyword>
<feature type="transmembrane region" description="Helical" evidence="1">
    <location>
        <begin position="20"/>
        <end position="41"/>
    </location>
</feature>
<keyword evidence="1" id="KW-0812">Transmembrane</keyword>
<sequence length="258" mass="29413">MLFFKNLRKQLLSQNKLKNYLLYALGELVLVVAGILIALAINNSREEQILMQKEEVYLLGLQNEFEISKIKLEELVRVNRSNYEKATLILKHASDTVNSLDEITFSNLLNDAFSRDISFNPNTSLIQEMISSGSLKDLSDNELRIQLTNWLATLEDIAGQERDQEIRRQEVMKLFETDKASVRTITDQTGVTQSIIGLDALEENYSNLPLLDDRSFENNLLMFILSARSTETNHYLPLIADLDTILELISLNLSALQT</sequence>
<dbReference type="InterPro" id="IPR045749">
    <property type="entry name" value="DUF6090"/>
</dbReference>
<keyword evidence="1" id="KW-0472">Membrane</keyword>
<organism evidence="2 3">
    <name type="scientific">Robertkochia marina</name>
    <dbReference type="NCBI Taxonomy" id="1227945"/>
    <lineage>
        <taxon>Bacteria</taxon>
        <taxon>Pseudomonadati</taxon>
        <taxon>Bacteroidota</taxon>
        <taxon>Flavobacteriia</taxon>
        <taxon>Flavobacteriales</taxon>
        <taxon>Flavobacteriaceae</taxon>
        <taxon>Robertkochia</taxon>
    </lineage>
</organism>
<proteinExistence type="predicted"/>
<gene>
    <name evidence="2" type="ORF">E7Z59_05560</name>
</gene>
<protein>
    <submittedName>
        <fullName evidence="2">Uncharacterized protein</fullName>
    </submittedName>
</protein>
<dbReference type="AlphaFoldDB" id="A0A4S3M596"/>